<evidence type="ECO:0000313" key="8">
    <source>
        <dbReference type="EMBL" id="TCP30990.1"/>
    </source>
</evidence>
<dbReference type="PROSITE" id="PS51095">
    <property type="entry name" value="PTS_EIIA_TYPE_3"/>
    <property type="match status" value="1"/>
</dbReference>
<evidence type="ECO:0000256" key="3">
    <source>
        <dbReference type="ARBA" id="ARBA00022679"/>
    </source>
</evidence>
<dbReference type="SUPFAM" id="SSF46973">
    <property type="entry name" value="Enzyme IIa from lactose specific PTS, IIa-lac"/>
    <property type="match status" value="1"/>
</dbReference>
<organism evidence="8 9">
    <name type="scientific">Scopulibacillus darangshiensis</name>
    <dbReference type="NCBI Taxonomy" id="442528"/>
    <lineage>
        <taxon>Bacteria</taxon>
        <taxon>Bacillati</taxon>
        <taxon>Bacillota</taxon>
        <taxon>Bacilli</taxon>
        <taxon>Bacillales</taxon>
        <taxon>Sporolactobacillaceae</taxon>
        <taxon>Scopulibacillus</taxon>
    </lineage>
</organism>
<keyword evidence="3" id="KW-0808">Transferase</keyword>
<dbReference type="InterPro" id="IPR003188">
    <property type="entry name" value="PTS_IIA_lac/cel"/>
</dbReference>
<dbReference type="EMBL" id="SLXK01000004">
    <property type="protein sequence ID" value="TCP30990.1"/>
    <property type="molecule type" value="Genomic_DNA"/>
</dbReference>
<proteinExistence type="predicted"/>
<dbReference type="PIRSF" id="PIRSF000699">
    <property type="entry name" value="PTS_IILac_III"/>
    <property type="match status" value="1"/>
</dbReference>
<keyword evidence="6" id="KW-0460">Magnesium</keyword>
<gene>
    <name evidence="8" type="ORF">EV207_104169</name>
</gene>
<keyword evidence="9" id="KW-1185">Reference proteome</keyword>
<protein>
    <submittedName>
        <fullName evidence="8">PTS system cellobiose-specific IIA component</fullName>
    </submittedName>
</protein>
<dbReference type="Gene3D" id="1.20.58.80">
    <property type="entry name" value="Phosphotransferase system, lactose/cellobiose-type IIA subunit"/>
    <property type="match status" value="1"/>
</dbReference>
<dbReference type="Proteomes" id="UP000295416">
    <property type="component" value="Unassembled WGS sequence"/>
</dbReference>
<dbReference type="Pfam" id="PF02255">
    <property type="entry name" value="PTS_IIA"/>
    <property type="match status" value="1"/>
</dbReference>
<evidence type="ECO:0000256" key="2">
    <source>
        <dbReference type="ARBA" id="ARBA00022597"/>
    </source>
</evidence>
<comment type="caution">
    <text evidence="8">The sequence shown here is derived from an EMBL/GenBank/DDBJ whole genome shotgun (WGS) entry which is preliminary data.</text>
</comment>
<evidence type="ECO:0000256" key="1">
    <source>
        <dbReference type="ARBA" id="ARBA00022448"/>
    </source>
</evidence>
<dbReference type="RefSeq" id="WP_132744335.1">
    <property type="nucleotide sequence ID" value="NZ_SLXK01000004.1"/>
</dbReference>
<sequence length="108" mass="12158">MKGLELASFQIISSVGTAKSLIMEALCLANEKKYDEAETKITEANKQLLEGHHGHVDLIQKEANGEEVPFSLLFMHAEDQLMTAMTLRDLAKEMIKMYKLIHLKGENL</sequence>
<evidence type="ECO:0000256" key="6">
    <source>
        <dbReference type="PIRSR" id="PIRSR000699-2"/>
    </source>
</evidence>
<keyword evidence="4" id="KW-0598">Phosphotransferase system</keyword>
<evidence type="ECO:0000313" key="9">
    <source>
        <dbReference type="Proteomes" id="UP000295416"/>
    </source>
</evidence>
<evidence type="ECO:0000256" key="4">
    <source>
        <dbReference type="ARBA" id="ARBA00022683"/>
    </source>
</evidence>
<dbReference type="GO" id="GO:0009401">
    <property type="term" value="P:phosphoenolpyruvate-dependent sugar phosphotransferase system"/>
    <property type="evidence" value="ECO:0007669"/>
    <property type="project" value="UniProtKB-KW"/>
</dbReference>
<dbReference type="OrthoDB" id="350602at2"/>
<accession>A0A4R2P7S1</accession>
<feature type="active site" description="Tele-phosphohistidine intermediate" evidence="5">
    <location>
        <position position="76"/>
    </location>
</feature>
<dbReference type="CDD" id="cd00215">
    <property type="entry name" value="PTS_IIA_lac"/>
    <property type="match status" value="1"/>
</dbReference>
<evidence type="ECO:0000256" key="7">
    <source>
        <dbReference type="PROSITE-ProRule" id="PRU00418"/>
    </source>
</evidence>
<comment type="cofactor">
    <cofactor evidence="6">
        <name>Mg(2+)</name>
        <dbReference type="ChEBI" id="CHEBI:18420"/>
    </cofactor>
    <text evidence="6">Binds 1 Mg(2+) ion per trimer.</text>
</comment>
<keyword evidence="1" id="KW-0813">Transport</keyword>
<reference evidence="8 9" key="1">
    <citation type="submission" date="2019-03" db="EMBL/GenBank/DDBJ databases">
        <title>Genomic Encyclopedia of Type Strains, Phase IV (KMG-IV): sequencing the most valuable type-strain genomes for metagenomic binning, comparative biology and taxonomic classification.</title>
        <authorList>
            <person name="Goeker M."/>
        </authorList>
    </citation>
    <scope>NUCLEOTIDE SEQUENCE [LARGE SCALE GENOMIC DNA]</scope>
    <source>
        <strain evidence="8 9">DSM 19377</strain>
    </source>
</reference>
<dbReference type="GO" id="GO:0046872">
    <property type="term" value="F:metal ion binding"/>
    <property type="evidence" value="ECO:0007669"/>
    <property type="project" value="UniProtKB-KW"/>
</dbReference>
<feature type="binding site" evidence="6">
    <location>
        <position position="79"/>
    </location>
    <ligand>
        <name>Mg(2+)</name>
        <dbReference type="ChEBI" id="CHEBI:18420"/>
        <note>ligand shared between all trimeric partners</note>
    </ligand>
</feature>
<dbReference type="PANTHER" id="PTHR34382">
    <property type="entry name" value="PTS SYSTEM N,N'-DIACETYLCHITOBIOSE-SPECIFIC EIIA COMPONENT"/>
    <property type="match status" value="1"/>
</dbReference>
<feature type="modified residue" description="Phosphohistidine; by HPr" evidence="7">
    <location>
        <position position="76"/>
    </location>
</feature>
<dbReference type="PANTHER" id="PTHR34382:SF7">
    <property type="entry name" value="PTS SYSTEM N,N'-DIACETYLCHITOBIOSE-SPECIFIC EIIA COMPONENT"/>
    <property type="match status" value="1"/>
</dbReference>
<dbReference type="GO" id="GO:0016740">
    <property type="term" value="F:transferase activity"/>
    <property type="evidence" value="ECO:0007669"/>
    <property type="project" value="UniProtKB-KW"/>
</dbReference>
<dbReference type="InterPro" id="IPR036542">
    <property type="entry name" value="PTS_IIA_lac/cel_sf"/>
</dbReference>
<keyword evidence="6" id="KW-0479">Metal-binding</keyword>
<evidence type="ECO:0000256" key="5">
    <source>
        <dbReference type="PIRSR" id="PIRSR000699-1"/>
    </source>
</evidence>
<dbReference type="AlphaFoldDB" id="A0A4R2P7S1"/>
<name>A0A4R2P7S1_9BACL</name>
<keyword evidence="2" id="KW-0762">Sugar transport</keyword>